<evidence type="ECO:0000256" key="2">
    <source>
        <dbReference type="ARBA" id="ARBA00010627"/>
    </source>
</evidence>
<evidence type="ECO:0000256" key="3">
    <source>
        <dbReference type="ARBA" id="ARBA00023228"/>
    </source>
</evidence>
<dbReference type="PANTHER" id="PTHR33967">
    <property type="entry name" value="RAGULATOR COMPLEX PROTEIN LAMTOR4"/>
    <property type="match status" value="1"/>
</dbReference>
<comment type="caution">
    <text evidence="5">The sequence shown here is derived from an EMBL/GenBank/DDBJ whole genome shotgun (WGS) entry which is preliminary data.</text>
</comment>
<sequence>MNPQTISKISDQIGYLVLNETGAIISSGGELENNEKTAEAIFNLLSITDKIEGVTNPGEGFNKISVCFKDFCYVISMSNRKIHVVQRKFTPTESQQATPCAEPHLIDLQVPTNNSINA</sequence>
<dbReference type="PANTHER" id="PTHR33967:SF1">
    <property type="entry name" value="RAGULATOR COMPLEX PROTEIN LAMTOR4"/>
    <property type="match status" value="1"/>
</dbReference>
<evidence type="ECO:0000256" key="4">
    <source>
        <dbReference type="ARBA" id="ARBA00032690"/>
    </source>
</evidence>
<dbReference type="AlphaFoldDB" id="A0AAW2IGM6"/>
<organism evidence="5">
    <name type="scientific">Menopon gallinae</name>
    <name type="common">poultry shaft louse</name>
    <dbReference type="NCBI Taxonomy" id="328185"/>
    <lineage>
        <taxon>Eukaryota</taxon>
        <taxon>Metazoa</taxon>
        <taxon>Ecdysozoa</taxon>
        <taxon>Arthropoda</taxon>
        <taxon>Hexapoda</taxon>
        <taxon>Insecta</taxon>
        <taxon>Pterygota</taxon>
        <taxon>Neoptera</taxon>
        <taxon>Paraneoptera</taxon>
        <taxon>Psocodea</taxon>
        <taxon>Troctomorpha</taxon>
        <taxon>Phthiraptera</taxon>
        <taxon>Amblycera</taxon>
        <taxon>Menoponidae</taxon>
        <taxon>Menopon</taxon>
    </lineage>
</organism>
<comment type="subcellular location">
    <subcellularLocation>
        <location evidence="1">Lysosome</location>
    </subcellularLocation>
</comment>
<evidence type="ECO:0000256" key="1">
    <source>
        <dbReference type="ARBA" id="ARBA00004371"/>
    </source>
</evidence>
<reference evidence="5" key="1">
    <citation type="journal article" date="2024" name="Gigascience">
        <title>Chromosome-level genome of the poultry shaft louse Menopon gallinae provides insight into the host-switching and adaptive evolution of parasitic lice.</title>
        <authorList>
            <person name="Xu Y."/>
            <person name="Ma L."/>
            <person name="Liu S."/>
            <person name="Liang Y."/>
            <person name="Liu Q."/>
            <person name="He Z."/>
            <person name="Tian L."/>
            <person name="Duan Y."/>
            <person name="Cai W."/>
            <person name="Li H."/>
            <person name="Song F."/>
        </authorList>
    </citation>
    <scope>NUCLEOTIDE SEQUENCE</scope>
    <source>
        <strain evidence="5">Cailab_2023a</strain>
    </source>
</reference>
<dbReference type="GO" id="GO:0071986">
    <property type="term" value="C:Ragulator complex"/>
    <property type="evidence" value="ECO:0007669"/>
    <property type="project" value="InterPro"/>
</dbReference>
<accession>A0AAW2IGM6</accession>
<dbReference type="EMBL" id="JARGDH010000001">
    <property type="protein sequence ID" value="KAL0281046.1"/>
    <property type="molecule type" value="Genomic_DNA"/>
</dbReference>
<protein>
    <recommendedName>
        <fullName evidence="4">Late endosomal/lysosomal adaptor and MAPK and MTOR activator 4</fullName>
    </recommendedName>
</protein>
<dbReference type="GO" id="GO:0005085">
    <property type="term" value="F:guanyl-nucleotide exchange factor activity"/>
    <property type="evidence" value="ECO:0007669"/>
    <property type="project" value="TreeGrafter"/>
</dbReference>
<gene>
    <name evidence="5" type="ORF">PYX00_002160</name>
</gene>
<comment type="similarity">
    <text evidence="2">Belongs to the LAMTOR4 family.</text>
</comment>
<dbReference type="GO" id="GO:0032008">
    <property type="term" value="P:positive regulation of TOR signaling"/>
    <property type="evidence" value="ECO:0007669"/>
    <property type="project" value="InterPro"/>
</dbReference>
<proteinExistence type="inferred from homology"/>
<name>A0AAW2IGM6_9NEOP</name>
<dbReference type="GO" id="GO:0005764">
    <property type="term" value="C:lysosome"/>
    <property type="evidence" value="ECO:0007669"/>
    <property type="project" value="UniProtKB-SubCell"/>
</dbReference>
<keyword evidence="3" id="KW-0458">Lysosome</keyword>
<dbReference type="GO" id="GO:0071230">
    <property type="term" value="P:cellular response to amino acid stimulus"/>
    <property type="evidence" value="ECO:0007669"/>
    <property type="project" value="InterPro"/>
</dbReference>
<evidence type="ECO:0000313" key="5">
    <source>
        <dbReference type="EMBL" id="KAL0281046.1"/>
    </source>
</evidence>
<dbReference type="InterPro" id="IPR034601">
    <property type="entry name" value="LAMTOR4"/>
</dbReference>